<protein>
    <recommendedName>
        <fullName evidence="3">Thioredoxin domain-containing protein</fullName>
    </recommendedName>
</protein>
<dbReference type="SUPFAM" id="SSF52833">
    <property type="entry name" value="Thioredoxin-like"/>
    <property type="match status" value="2"/>
</dbReference>
<evidence type="ECO:0000313" key="1">
    <source>
        <dbReference type="EMBL" id="GIP51544.1"/>
    </source>
</evidence>
<sequence length="295" mass="32677">MKKVLDPISKLFISSKAKAQRKVLTEGALPRGGKVGDFLPLFKGRDQMGRKVKSEELPGRLSKLIFLSDSCGSCVEVLKQLAGYSQRNHFLVLKGDPEPYSDADLGDISYKFPILRSSKIIEMFGIQRVPTVVTVNAEGRIESVDELANPGQLGSSLELSSPTWPSRDQGLPLGSLFPEGMVGEEGGIVLFLSTDCLSCLDIFSKLSTLIETWPAKRTILYIQGDESKVNKLVKEYRITSPFVLYGPDQREKLKTSVFPYLYLLSGDGYVLSKGTVRDAKELESLVNMQKEPIYD</sequence>
<name>A0ABQ4M6D0_9BACL</name>
<dbReference type="RefSeq" id="WP_213653690.1">
    <property type="nucleotide sequence ID" value="NZ_BOSL01000001.1"/>
</dbReference>
<gene>
    <name evidence="1" type="ORF">J42TS3_05790</name>
</gene>
<accession>A0ABQ4M6D0</accession>
<reference evidence="1 2" key="1">
    <citation type="submission" date="2021-03" db="EMBL/GenBank/DDBJ databases">
        <title>Antimicrobial resistance genes in bacteria isolated from Japanese honey, and their potential for conferring macrolide and lincosamide resistance in the American foulbrood pathogen Paenibacillus larvae.</title>
        <authorList>
            <person name="Okamoto M."/>
            <person name="Kumagai M."/>
            <person name="Kanamori H."/>
            <person name="Takamatsu D."/>
        </authorList>
    </citation>
    <scope>NUCLEOTIDE SEQUENCE [LARGE SCALE GENOMIC DNA]</scope>
    <source>
        <strain evidence="1 2">J42TS3</strain>
    </source>
</reference>
<evidence type="ECO:0008006" key="3">
    <source>
        <dbReference type="Google" id="ProtNLM"/>
    </source>
</evidence>
<dbReference type="Gene3D" id="3.40.30.10">
    <property type="entry name" value="Glutaredoxin"/>
    <property type="match status" value="2"/>
</dbReference>
<comment type="caution">
    <text evidence="1">The sequence shown here is derived from an EMBL/GenBank/DDBJ whole genome shotgun (WGS) entry which is preliminary data.</text>
</comment>
<evidence type="ECO:0000313" key="2">
    <source>
        <dbReference type="Proteomes" id="UP000679992"/>
    </source>
</evidence>
<proteinExistence type="predicted"/>
<dbReference type="EMBL" id="BOSL01000001">
    <property type="protein sequence ID" value="GIP51544.1"/>
    <property type="molecule type" value="Genomic_DNA"/>
</dbReference>
<dbReference type="InterPro" id="IPR036249">
    <property type="entry name" value="Thioredoxin-like_sf"/>
</dbReference>
<dbReference type="Proteomes" id="UP000679992">
    <property type="component" value="Unassembled WGS sequence"/>
</dbReference>
<organism evidence="1 2">
    <name type="scientific">Paenibacillus vini</name>
    <dbReference type="NCBI Taxonomy" id="1476024"/>
    <lineage>
        <taxon>Bacteria</taxon>
        <taxon>Bacillati</taxon>
        <taxon>Bacillota</taxon>
        <taxon>Bacilli</taxon>
        <taxon>Bacillales</taxon>
        <taxon>Paenibacillaceae</taxon>
        <taxon>Paenibacillus</taxon>
    </lineage>
</organism>
<keyword evidence="2" id="KW-1185">Reference proteome</keyword>